<dbReference type="EMBL" id="BOPG01000001">
    <property type="protein sequence ID" value="GIJ52518.1"/>
    <property type="molecule type" value="Genomic_DNA"/>
</dbReference>
<dbReference type="RefSeq" id="WP_203985487.1">
    <property type="nucleotide sequence ID" value="NZ_BOPG01000001.1"/>
</dbReference>
<evidence type="ECO:0000256" key="1">
    <source>
        <dbReference type="SAM" id="MobiDB-lite"/>
    </source>
</evidence>
<feature type="region of interest" description="Disordered" evidence="1">
    <location>
        <begin position="458"/>
        <end position="654"/>
    </location>
</feature>
<evidence type="ECO:0000259" key="2">
    <source>
        <dbReference type="Pfam" id="PF02120"/>
    </source>
</evidence>
<sequence>MSMPITFTAPVAPASPAPAGASATSGEPGALFGAVLSGISADLGGSPDDDREAPTEEALNALAAAGSAPLGGALLIGLNLPIGDGRTVPGATAQLAVRTPVVAATPTGGTGLPPVLSGSATPTPFGGTVPATGVAGTGIAAGGVAVAGIAAGGVATGGVAAGGMAAGGAPATGLAGTAVPGAGVAGTDVSGTGVAGTGVSGTGVPAGGVPAAPSTQDTAAPPGATAVVAGAPSTRDAPTVPVAGAPVLPATQAFAGAAAAAALTGTLAGSVAGATAAGTTPAPGVPKVAATDPVTRVATGPPGAASSTVDTGAGSPVETTTRSRHAFGDNAAGPDGGDGALPRGPEAGWAPTLAAARADSAAPTAPAAPGQPPAPQLPPAAQLALRLAPLRAGPDGTHQLTILLHPAELGAVSVVATVKGDQLSVQLTGATEVGRDALRAALPELERDLRDGGFATLTLNVRDAPPPDPRPAWATPTAPQPAQPAQPAQAAQPAQPTQVAPGAAAVTPTATDFATNGTATTTTGAKTDGQPIGQVLQPDGSGPIRRDDSTGQYSAAGAVAATHQSSGAQSGGAGAGNSAGQQQLSAQLNLGQPGGQPGQQPNQPGFTGGRHPGPAPDNGAGTQAGHPAPGEPDPPATGNRPANRAGVRSVDLRV</sequence>
<organism evidence="3 4">
    <name type="scientific">Virgisporangium aurantiacum</name>
    <dbReference type="NCBI Taxonomy" id="175570"/>
    <lineage>
        <taxon>Bacteria</taxon>
        <taxon>Bacillati</taxon>
        <taxon>Actinomycetota</taxon>
        <taxon>Actinomycetes</taxon>
        <taxon>Micromonosporales</taxon>
        <taxon>Micromonosporaceae</taxon>
        <taxon>Virgisporangium</taxon>
    </lineage>
</organism>
<feature type="compositionally biased region" description="Low complexity" evidence="1">
    <location>
        <begin position="485"/>
        <end position="529"/>
    </location>
</feature>
<feature type="region of interest" description="Disordered" evidence="1">
    <location>
        <begin position="1"/>
        <end position="25"/>
    </location>
</feature>
<dbReference type="Pfam" id="PF02120">
    <property type="entry name" value="Flg_hook"/>
    <property type="match status" value="1"/>
</dbReference>
<dbReference type="CDD" id="cd17470">
    <property type="entry name" value="T3SS_Flik_C"/>
    <property type="match status" value="1"/>
</dbReference>
<name>A0A8J3YXM5_9ACTN</name>
<feature type="compositionally biased region" description="Low complexity" evidence="1">
    <location>
        <begin position="578"/>
        <end position="591"/>
    </location>
</feature>
<reference evidence="3" key="1">
    <citation type="submission" date="2021-01" db="EMBL/GenBank/DDBJ databases">
        <title>Whole genome shotgun sequence of Virgisporangium aurantiacum NBRC 16421.</title>
        <authorList>
            <person name="Komaki H."/>
            <person name="Tamura T."/>
        </authorList>
    </citation>
    <scope>NUCLEOTIDE SEQUENCE</scope>
    <source>
        <strain evidence="3">NBRC 16421</strain>
    </source>
</reference>
<dbReference type="InterPro" id="IPR021136">
    <property type="entry name" value="Flagellar_hook_control-like_C"/>
</dbReference>
<dbReference type="AlphaFoldDB" id="A0A8J3YXM5"/>
<feature type="compositionally biased region" description="Pro residues" evidence="1">
    <location>
        <begin position="369"/>
        <end position="378"/>
    </location>
</feature>
<proteinExistence type="predicted"/>
<feature type="compositionally biased region" description="Low complexity" evidence="1">
    <location>
        <begin position="340"/>
        <end position="368"/>
    </location>
</feature>
<feature type="region of interest" description="Disordered" evidence="1">
    <location>
        <begin position="294"/>
        <end position="378"/>
    </location>
</feature>
<evidence type="ECO:0000313" key="3">
    <source>
        <dbReference type="EMBL" id="GIJ52518.1"/>
    </source>
</evidence>
<dbReference type="Gene3D" id="3.30.750.140">
    <property type="match status" value="1"/>
</dbReference>
<keyword evidence="4" id="KW-1185">Reference proteome</keyword>
<dbReference type="InterPro" id="IPR038610">
    <property type="entry name" value="FliK-like_C_sf"/>
</dbReference>
<feature type="compositionally biased region" description="Low complexity" evidence="1">
    <location>
        <begin position="9"/>
        <end position="25"/>
    </location>
</feature>
<evidence type="ECO:0000313" key="4">
    <source>
        <dbReference type="Proteomes" id="UP000612585"/>
    </source>
</evidence>
<feature type="domain" description="Flagellar hook-length control protein-like C-terminal" evidence="2">
    <location>
        <begin position="395"/>
        <end position="468"/>
    </location>
</feature>
<gene>
    <name evidence="3" type="ORF">Vau01_000340</name>
</gene>
<protein>
    <recommendedName>
        <fullName evidence="2">Flagellar hook-length control protein-like C-terminal domain-containing protein</fullName>
    </recommendedName>
</protein>
<accession>A0A8J3YXM5</accession>
<comment type="caution">
    <text evidence="3">The sequence shown here is derived from an EMBL/GenBank/DDBJ whole genome shotgun (WGS) entry which is preliminary data.</text>
</comment>
<dbReference type="Proteomes" id="UP000612585">
    <property type="component" value="Unassembled WGS sequence"/>
</dbReference>